<keyword evidence="4" id="KW-1185">Reference proteome</keyword>
<feature type="transmembrane region" description="Helical" evidence="1">
    <location>
        <begin position="137"/>
        <end position="157"/>
    </location>
</feature>
<feature type="transmembrane region" description="Helical" evidence="1">
    <location>
        <begin position="107"/>
        <end position="125"/>
    </location>
</feature>
<feature type="transmembrane region" description="Helical" evidence="1">
    <location>
        <begin position="254"/>
        <end position="276"/>
    </location>
</feature>
<dbReference type="Proteomes" id="UP000609879">
    <property type="component" value="Unassembled WGS sequence"/>
</dbReference>
<feature type="transmembrane region" description="Helical" evidence="1">
    <location>
        <begin position="68"/>
        <end position="87"/>
    </location>
</feature>
<feature type="domain" description="Acyltransferase 3" evidence="2">
    <location>
        <begin position="3"/>
        <end position="305"/>
    </location>
</feature>
<evidence type="ECO:0000313" key="4">
    <source>
        <dbReference type="Proteomes" id="UP000609879"/>
    </source>
</evidence>
<organism evidence="3 4">
    <name type="scientific">Paractinoplanes deccanensis</name>
    <dbReference type="NCBI Taxonomy" id="113561"/>
    <lineage>
        <taxon>Bacteria</taxon>
        <taxon>Bacillati</taxon>
        <taxon>Actinomycetota</taxon>
        <taxon>Actinomycetes</taxon>
        <taxon>Micromonosporales</taxon>
        <taxon>Micromonosporaceae</taxon>
        <taxon>Paractinoplanes</taxon>
    </lineage>
</organism>
<accession>A0ABQ3Y694</accession>
<keyword evidence="1" id="KW-1133">Transmembrane helix</keyword>
<feature type="transmembrane region" description="Helical" evidence="1">
    <location>
        <begin position="223"/>
        <end position="242"/>
    </location>
</feature>
<sequence length="374" mass="40217">MRNRYLDLLRAAATVRVVVYHSSGWAALTIVFPAMSVMFALAGSMMAASLDRHGPRAVERRLHRLLPALWALVAVAVPCMLVGGLVWDWKVLLWAFPLEDPPATGFWLEGLAAMWYLRDFLWFVLVSPLILPVFRRFPLITLAIPYAGLAVITFAGLTPPAVLRDFCLYGSAWLLGFAHHDGLLSRGSLLFRHRWWLAGVLGAAAAAWALTHPGPRGLDLNDIPLANALWSTAFILIALSVNPAIPSRRALTVLNARALTIYLWHVPLILLVVRLAEATGLPVLGWVGISWRLVVVAALLALAVMAIGWVEDWSAGRRPTLIPGGRPRAVPVSPAPVSAAPVSAAPVSAAPVSAAPVSAAPAYSEAVATGRELV</sequence>
<feature type="transmembrane region" description="Helical" evidence="1">
    <location>
        <begin position="25"/>
        <end position="47"/>
    </location>
</feature>
<feature type="transmembrane region" description="Helical" evidence="1">
    <location>
        <begin position="163"/>
        <end position="183"/>
    </location>
</feature>
<reference evidence="3 4" key="1">
    <citation type="submission" date="2021-01" db="EMBL/GenBank/DDBJ databases">
        <title>Whole genome shotgun sequence of Actinoplanes deccanensis NBRC 13994.</title>
        <authorList>
            <person name="Komaki H."/>
            <person name="Tamura T."/>
        </authorList>
    </citation>
    <scope>NUCLEOTIDE SEQUENCE [LARGE SCALE GENOMIC DNA]</scope>
    <source>
        <strain evidence="3 4">NBRC 13994</strain>
    </source>
</reference>
<evidence type="ECO:0000313" key="3">
    <source>
        <dbReference type="EMBL" id="GID75516.1"/>
    </source>
</evidence>
<dbReference type="Pfam" id="PF01757">
    <property type="entry name" value="Acyl_transf_3"/>
    <property type="match status" value="1"/>
</dbReference>
<feature type="transmembrane region" description="Helical" evidence="1">
    <location>
        <begin position="195"/>
        <end position="211"/>
    </location>
</feature>
<evidence type="ECO:0000256" key="1">
    <source>
        <dbReference type="SAM" id="Phobius"/>
    </source>
</evidence>
<proteinExistence type="predicted"/>
<keyword evidence="1" id="KW-0472">Membrane</keyword>
<feature type="transmembrane region" description="Helical" evidence="1">
    <location>
        <begin position="288"/>
        <end position="310"/>
    </location>
</feature>
<comment type="caution">
    <text evidence="3">The sequence shown here is derived from an EMBL/GenBank/DDBJ whole genome shotgun (WGS) entry which is preliminary data.</text>
</comment>
<protein>
    <submittedName>
        <fullName evidence="3">Membrane protein</fullName>
    </submittedName>
</protein>
<dbReference type="EMBL" id="BOMI01000080">
    <property type="protein sequence ID" value="GID75516.1"/>
    <property type="molecule type" value="Genomic_DNA"/>
</dbReference>
<keyword evidence="1" id="KW-0812">Transmembrane</keyword>
<dbReference type="RefSeq" id="WP_203766038.1">
    <property type="nucleotide sequence ID" value="NZ_BAAABO010000016.1"/>
</dbReference>
<dbReference type="InterPro" id="IPR002656">
    <property type="entry name" value="Acyl_transf_3_dom"/>
</dbReference>
<name>A0ABQ3Y694_9ACTN</name>
<evidence type="ECO:0000259" key="2">
    <source>
        <dbReference type="Pfam" id="PF01757"/>
    </source>
</evidence>
<gene>
    <name evidence="3" type="ORF">Ade02nite_41570</name>
</gene>